<evidence type="ECO:0000256" key="3">
    <source>
        <dbReference type="ARBA" id="ARBA00022448"/>
    </source>
</evidence>
<reference evidence="15" key="1">
    <citation type="journal article" date="2019" name="Int. J. Syst. Evol. Microbiol.">
        <title>The Global Catalogue of Microorganisms (GCM) 10K type strain sequencing project: providing services to taxonomists for standard genome sequencing and annotation.</title>
        <authorList>
            <consortium name="The Broad Institute Genomics Platform"/>
            <consortium name="The Broad Institute Genome Sequencing Center for Infectious Disease"/>
            <person name="Wu L."/>
            <person name="Ma J."/>
        </authorList>
    </citation>
    <scope>NUCLEOTIDE SEQUENCE [LARGE SCALE GENOMIC DNA]</scope>
    <source>
        <strain evidence="15">CGMCC 1.7030</strain>
    </source>
</reference>
<feature type="compositionally biased region" description="Polar residues" evidence="11">
    <location>
        <begin position="619"/>
        <end position="636"/>
    </location>
</feature>
<feature type="transmembrane region" description="Helical" evidence="12">
    <location>
        <begin position="282"/>
        <end position="301"/>
    </location>
</feature>
<feature type="transmembrane region" description="Helical" evidence="12">
    <location>
        <begin position="371"/>
        <end position="390"/>
    </location>
</feature>
<feature type="transmembrane region" description="Helical" evidence="12">
    <location>
        <begin position="57"/>
        <end position="76"/>
    </location>
</feature>
<feature type="domain" description="RCK N-terminal" evidence="13">
    <location>
        <begin position="415"/>
        <end position="531"/>
    </location>
</feature>
<feature type="transmembrane region" description="Helical" evidence="12">
    <location>
        <begin position="88"/>
        <end position="110"/>
    </location>
</feature>
<dbReference type="InterPro" id="IPR006153">
    <property type="entry name" value="Cation/H_exchanger_TM"/>
</dbReference>
<keyword evidence="5" id="KW-0633">Potassium transport</keyword>
<proteinExistence type="inferred from homology"/>
<evidence type="ECO:0000256" key="2">
    <source>
        <dbReference type="ARBA" id="ARBA00005551"/>
    </source>
</evidence>
<feature type="transmembrane region" description="Helical" evidence="12">
    <location>
        <begin position="193"/>
        <end position="215"/>
    </location>
</feature>
<keyword evidence="10 12" id="KW-0472">Membrane</keyword>
<evidence type="ECO:0000313" key="14">
    <source>
        <dbReference type="EMBL" id="MFC5191338.1"/>
    </source>
</evidence>
<evidence type="ECO:0000259" key="13">
    <source>
        <dbReference type="PROSITE" id="PS51201"/>
    </source>
</evidence>
<evidence type="ECO:0000256" key="1">
    <source>
        <dbReference type="ARBA" id="ARBA00004141"/>
    </source>
</evidence>
<feature type="transmembrane region" description="Helical" evidence="12">
    <location>
        <begin position="307"/>
        <end position="326"/>
    </location>
</feature>
<feature type="transmembrane region" description="Helical" evidence="12">
    <location>
        <begin position="227"/>
        <end position="247"/>
    </location>
</feature>
<feature type="transmembrane region" description="Helical" evidence="12">
    <location>
        <begin position="116"/>
        <end position="133"/>
    </location>
</feature>
<keyword evidence="9" id="KW-0406">Ion transport</keyword>
<dbReference type="PANTHER" id="PTHR46157:SF4">
    <property type="entry name" value="K(+) EFFLUX ANTIPORTER 3, CHLOROPLASTIC"/>
    <property type="match status" value="1"/>
</dbReference>
<dbReference type="InterPro" id="IPR038770">
    <property type="entry name" value="Na+/solute_symporter_sf"/>
</dbReference>
<evidence type="ECO:0000256" key="8">
    <source>
        <dbReference type="ARBA" id="ARBA00022989"/>
    </source>
</evidence>
<sequence length="636" mass="69796">MESFFAQAIIYIVAAIICVSLAKKLGMSSVLGYLLAGILIGPYVFKFISNESEGQDIMHGTEFGVVMMLFLIGLELEPKNLWRMRDLILKVGLAQVLLTTLAIFGLGLAFGVAWNISLTAALSISLSSTAIVLQSLKEKNQLDSIEGKMSFGVLLLQDIAVIPILAILPLLALTAPEMIAQGDHSGFFEQFPGWIQTLAIFAAIGLVILLGRYGFGPLLKLVVKTHLRELFVATALLIVVGIAYLMILVGLSPALGAFLAGVVLANSPYKHALESDLDPFKGILLGLFFIAVGSTINFSLILSDPTLVIGLTLGVILVKAFILVGIGKFRKLSVPENLNFSFGLAQASEFSFVTYSFAFQLSILDRVTADTLMAVTALSMGLSPILMLILDKTIIQKEGKNGKKATGESDVVNEKNQVILLGFGNFGSTVGRFLRANGVEATIMDSDPDQVDFLRQMGFKVYFGDGTRLDLLHAAGAEHAKILISAIDSTEHSIKIVKLCKEHFPHLEVMIRARNRFDAYELMDVGVENIYREHLDTSIRMGEDALRKLGFRAHTVHRLGKQFRDYDEKALSVLVQFKNNRQEYISKVRKQIEMQETLLSGELSKKFSLNDHAWDSEQMKNSTDQTNNSPESSANH</sequence>
<evidence type="ECO:0000256" key="11">
    <source>
        <dbReference type="SAM" id="MobiDB-lite"/>
    </source>
</evidence>
<dbReference type="RefSeq" id="WP_377913281.1">
    <property type="nucleotide sequence ID" value="NZ_JBHSKS010000003.1"/>
</dbReference>
<evidence type="ECO:0000256" key="10">
    <source>
        <dbReference type="ARBA" id="ARBA00023136"/>
    </source>
</evidence>
<organism evidence="14 15">
    <name type="scientific">Algoriphagus aquatilis</name>
    <dbReference type="NCBI Taxonomy" id="490186"/>
    <lineage>
        <taxon>Bacteria</taxon>
        <taxon>Pseudomonadati</taxon>
        <taxon>Bacteroidota</taxon>
        <taxon>Cytophagia</taxon>
        <taxon>Cytophagales</taxon>
        <taxon>Cyclobacteriaceae</taxon>
        <taxon>Algoriphagus</taxon>
    </lineage>
</organism>
<feature type="transmembrane region" description="Helical" evidence="12">
    <location>
        <begin position="153"/>
        <end position="173"/>
    </location>
</feature>
<feature type="region of interest" description="Disordered" evidence="11">
    <location>
        <begin position="615"/>
        <end position="636"/>
    </location>
</feature>
<dbReference type="Gene3D" id="1.20.1530.20">
    <property type="match status" value="1"/>
</dbReference>
<keyword evidence="4" id="KW-0050">Antiport</keyword>
<dbReference type="EMBL" id="JBHSKS010000003">
    <property type="protein sequence ID" value="MFC5191338.1"/>
    <property type="molecule type" value="Genomic_DNA"/>
</dbReference>
<evidence type="ECO:0000313" key="15">
    <source>
        <dbReference type="Proteomes" id="UP001596163"/>
    </source>
</evidence>
<dbReference type="InterPro" id="IPR036291">
    <property type="entry name" value="NAD(P)-bd_dom_sf"/>
</dbReference>
<dbReference type="NCBIfam" id="TIGR00932">
    <property type="entry name" value="2a37"/>
    <property type="match status" value="1"/>
</dbReference>
<protein>
    <submittedName>
        <fullName evidence="14">Monovalent cation:proton antiporter-2 (CPA2) family protein</fullName>
    </submittedName>
</protein>
<keyword evidence="15" id="KW-1185">Reference proteome</keyword>
<evidence type="ECO:0000256" key="4">
    <source>
        <dbReference type="ARBA" id="ARBA00022449"/>
    </source>
</evidence>
<keyword evidence="6 12" id="KW-0812">Transmembrane</keyword>
<gene>
    <name evidence="14" type="ORF">ACFPIK_06135</name>
</gene>
<dbReference type="Proteomes" id="UP001596163">
    <property type="component" value="Unassembled WGS sequence"/>
</dbReference>
<evidence type="ECO:0000256" key="9">
    <source>
        <dbReference type="ARBA" id="ARBA00023065"/>
    </source>
</evidence>
<dbReference type="Gene3D" id="3.40.50.720">
    <property type="entry name" value="NAD(P)-binding Rossmann-like Domain"/>
    <property type="match status" value="1"/>
</dbReference>
<evidence type="ECO:0000256" key="6">
    <source>
        <dbReference type="ARBA" id="ARBA00022692"/>
    </source>
</evidence>
<keyword evidence="3" id="KW-0813">Transport</keyword>
<feature type="transmembrane region" description="Helical" evidence="12">
    <location>
        <begin position="6"/>
        <end position="22"/>
    </location>
</feature>
<comment type="similarity">
    <text evidence="2">Belongs to the monovalent cation:proton antiporter 2 (CPA2) transporter (TC 2.A.37) family.</text>
</comment>
<evidence type="ECO:0000256" key="7">
    <source>
        <dbReference type="ARBA" id="ARBA00022958"/>
    </source>
</evidence>
<dbReference type="InterPro" id="IPR004771">
    <property type="entry name" value="K/H_exchanger"/>
</dbReference>
<comment type="caution">
    <text evidence="14">The sequence shown here is derived from an EMBL/GenBank/DDBJ whole genome shotgun (WGS) entry which is preliminary data.</text>
</comment>
<dbReference type="InterPro" id="IPR003148">
    <property type="entry name" value="RCK_N"/>
</dbReference>
<evidence type="ECO:0000256" key="12">
    <source>
        <dbReference type="SAM" id="Phobius"/>
    </source>
</evidence>
<keyword evidence="7" id="KW-0630">Potassium</keyword>
<dbReference type="Pfam" id="PF02254">
    <property type="entry name" value="TrkA_N"/>
    <property type="match status" value="1"/>
</dbReference>
<keyword evidence="8 12" id="KW-1133">Transmembrane helix</keyword>
<name>A0ABW0BUU3_9BACT</name>
<dbReference type="PROSITE" id="PS51201">
    <property type="entry name" value="RCK_N"/>
    <property type="match status" value="1"/>
</dbReference>
<evidence type="ECO:0000256" key="5">
    <source>
        <dbReference type="ARBA" id="ARBA00022538"/>
    </source>
</evidence>
<comment type="subcellular location">
    <subcellularLocation>
        <location evidence="1">Membrane</location>
        <topology evidence="1">Multi-pass membrane protein</topology>
    </subcellularLocation>
</comment>
<dbReference type="SUPFAM" id="SSF51735">
    <property type="entry name" value="NAD(P)-binding Rossmann-fold domains"/>
    <property type="match status" value="1"/>
</dbReference>
<feature type="transmembrane region" description="Helical" evidence="12">
    <location>
        <begin position="338"/>
        <end position="359"/>
    </location>
</feature>
<accession>A0ABW0BUU3</accession>
<dbReference type="Pfam" id="PF00999">
    <property type="entry name" value="Na_H_Exchanger"/>
    <property type="match status" value="1"/>
</dbReference>
<dbReference type="PANTHER" id="PTHR46157">
    <property type="entry name" value="K(+) EFFLUX ANTIPORTER 3, CHLOROPLASTIC"/>
    <property type="match status" value="1"/>
</dbReference>
<feature type="transmembrane region" description="Helical" evidence="12">
    <location>
        <begin position="29"/>
        <end position="45"/>
    </location>
</feature>